<feature type="region of interest" description="Disordered" evidence="1">
    <location>
        <begin position="1"/>
        <end position="71"/>
    </location>
</feature>
<keyword evidence="3" id="KW-1185">Reference proteome</keyword>
<evidence type="ECO:0000256" key="1">
    <source>
        <dbReference type="SAM" id="MobiDB-lite"/>
    </source>
</evidence>
<gene>
    <name evidence="2" type="ORF">GUJ93_ZPchr0009g2018</name>
</gene>
<evidence type="ECO:0000313" key="3">
    <source>
        <dbReference type="Proteomes" id="UP000729402"/>
    </source>
</evidence>
<feature type="compositionally biased region" description="Polar residues" evidence="1">
    <location>
        <begin position="7"/>
        <end position="18"/>
    </location>
</feature>
<dbReference type="Proteomes" id="UP000729402">
    <property type="component" value="Unassembled WGS sequence"/>
</dbReference>
<feature type="compositionally biased region" description="Basic and acidic residues" evidence="1">
    <location>
        <begin position="19"/>
        <end position="48"/>
    </location>
</feature>
<dbReference type="AlphaFoldDB" id="A0A8J5S663"/>
<accession>A0A8J5S663</accession>
<sequence length="71" mass="7945">MLRAGDLSNSVNPSTDDQASAREELAGLCPSDDRPTKALRTDFIRSQDPKTLLRKREPRRHTSHQKCLAKG</sequence>
<reference evidence="2" key="2">
    <citation type="submission" date="2021-02" db="EMBL/GenBank/DDBJ databases">
        <authorList>
            <person name="Kimball J.A."/>
            <person name="Haas M.W."/>
            <person name="Macchietto M."/>
            <person name="Kono T."/>
            <person name="Duquette J."/>
            <person name="Shao M."/>
        </authorList>
    </citation>
    <scope>NUCLEOTIDE SEQUENCE</scope>
    <source>
        <tissue evidence="2">Fresh leaf tissue</tissue>
    </source>
</reference>
<reference evidence="2" key="1">
    <citation type="journal article" date="2021" name="bioRxiv">
        <title>Whole Genome Assembly and Annotation of Northern Wild Rice, Zizania palustris L., Supports a Whole Genome Duplication in the Zizania Genus.</title>
        <authorList>
            <person name="Haas M."/>
            <person name="Kono T."/>
            <person name="Macchietto M."/>
            <person name="Millas R."/>
            <person name="McGilp L."/>
            <person name="Shao M."/>
            <person name="Duquette J."/>
            <person name="Hirsch C.N."/>
            <person name="Kimball J."/>
        </authorList>
    </citation>
    <scope>NUCLEOTIDE SEQUENCE</scope>
    <source>
        <tissue evidence="2">Fresh leaf tissue</tissue>
    </source>
</reference>
<comment type="caution">
    <text evidence="2">The sequence shown here is derived from an EMBL/GenBank/DDBJ whole genome shotgun (WGS) entry which is preliminary data.</text>
</comment>
<proteinExistence type="predicted"/>
<protein>
    <submittedName>
        <fullName evidence="2">Uncharacterized protein</fullName>
    </submittedName>
</protein>
<dbReference type="EMBL" id="JAAALK010000289">
    <property type="protein sequence ID" value="KAG8051039.1"/>
    <property type="molecule type" value="Genomic_DNA"/>
</dbReference>
<name>A0A8J5S663_ZIZPA</name>
<organism evidence="2 3">
    <name type="scientific">Zizania palustris</name>
    <name type="common">Northern wild rice</name>
    <dbReference type="NCBI Taxonomy" id="103762"/>
    <lineage>
        <taxon>Eukaryota</taxon>
        <taxon>Viridiplantae</taxon>
        <taxon>Streptophyta</taxon>
        <taxon>Embryophyta</taxon>
        <taxon>Tracheophyta</taxon>
        <taxon>Spermatophyta</taxon>
        <taxon>Magnoliopsida</taxon>
        <taxon>Liliopsida</taxon>
        <taxon>Poales</taxon>
        <taxon>Poaceae</taxon>
        <taxon>BOP clade</taxon>
        <taxon>Oryzoideae</taxon>
        <taxon>Oryzeae</taxon>
        <taxon>Zizaniinae</taxon>
        <taxon>Zizania</taxon>
    </lineage>
</organism>
<feature type="compositionally biased region" description="Basic residues" evidence="1">
    <location>
        <begin position="52"/>
        <end position="71"/>
    </location>
</feature>
<evidence type="ECO:0000313" key="2">
    <source>
        <dbReference type="EMBL" id="KAG8051039.1"/>
    </source>
</evidence>